<keyword evidence="6" id="KW-0170">Cobalt</keyword>
<dbReference type="CDD" id="cd04590">
    <property type="entry name" value="CBS_pair_CorC_HlyC_assoc"/>
    <property type="match status" value="1"/>
</dbReference>
<dbReference type="InterPro" id="IPR044751">
    <property type="entry name" value="Ion_transp-like_CBS"/>
</dbReference>
<dbReference type="Pfam" id="PF03471">
    <property type="entry name" value="CorC_HlyC"/>
    <property type="match status" value="1"/>
</dbReference>
<dbReference type="GO" id="GO:0005886">
    <property type="term" value="C:plasma membrane"/>
    <property type="evidence" value="ECO:0007669"/>
    <property type="project" value="TreeGrafter"/>
</dbReference>
<name>A0A0F9VZS0_9ZZZZ</name>
<evidence type="ECO:0000256" key="7">
    <source>
        <dbReference type="ARBA" id="ARBA00037273"/>
    </source>
</evidence>
<dbReference type="Gene3D" id="3.10.580.10">
    <property type="entry name" value="CBS-domain"/>
    <property type="match status" value="1"/>
</dbReference>
<dbReference type="SMART" id="SM00116">
    <property type="entry name" value="CBS"/>
    <property type="match status" value="2"/>
</dbReference>
<dbReference type="PANTHER" id="PTHR22777">
    <property type="entry name" value="HEMOLYSIN-RELATED"/>
    <property type="match status" value="1"/>
</dbReference>
<dbReference type="Pfam" id="PF21917">
    <property type="entry name" value="NMB0537_N"/>
    <property type="match status" value="1"/>
</dbReference>
<feature type="domain" description="CBS" evidence="9">
    <location>
        <begin position="135"/>
        <end position="192"/>
    </location>
</feature>
<dbReference type="Gene3D" id="3.30.465.10">
    <property type="match status" value="1"/>
</dbReference>
<dbReference type="PROSITE" id="PS51371">
    <property type="entry name" value="CBS"/>
    <property type="match status" value="2"/>
</dbReference>
<evidence type="ECO:0000259" key="9">
    <source>
        <dbReference type="PROSITE" id="PS51371"/>
    </source>
</evidence>
<comment type="caution">
    <text evidence="10">The sequence shown here is derived from an EMBL/GenBank/DDBJ whole genome shotgun (WGS) entry which is preliminary data.</text>
</comment>
<dbReference type="EMBL" id="LAZR01000019">
    <property type="protein sequence ID" value="KKO05498.1"/>
    <property type="molecule type" value="Genomic_DNA"/>
</dbReference>
<proteinExistence type="inferred from homology"/>
<evidence type="ECO:0000256" key="5">
    <source>
        <dbReference type="ARBA" id="ARBA00023122"/>
    </source>
</evidence>
<evidence type="ECO:0000256" key="4">
    <source>
        <dbReference type="ARBA" id="ARBA00022842"/>
    </source>
</evidence>
<keyword evidence="3" id="KW-0677">Repeat</keyword>
<organism evidence="10">
    <name type="scientific">marine sediment metagenome</name>
    <dbReference type="NCBI Taxonomy" id="412755"/>
    <lineage>
        <taxon>unclassified sequences</taxon>
        <taxon>metagenomes</taxon>
        <taxon>ecological metagenomes</taxon>
    </lineage>
</organism>
<reference evidence="10" key="1">
    <citation type="journal article" date="2015" name="Nature">
        <title>Complex archaea that bridge the gap between prokaryotes and eukaryotes.</title>
        <authorList>
            <person name="Spang A."/>
            <person name="Saw J.H."/>
            <person name="Jorgensen S.L."/>
            <person name="Zaremba-Niedzwiedzka K."/>
            <person name="Martijn J."/>
            <person name="Lind A.E."/>
            <person name="van Eijk R."/>
            <person name="Schleper C."/>
            <person name="Guy L."/>
            <person name="Ettema T.J."/>
        </authorList>
    </citation>
    <scope>NUCLEOTIDE SEQUENCE</scope>
</reference>
<dbReference type="InterPro" id="IPR000644">
    <property type="entry name" value="CBS_dom"/>
</dbReference>
<comment type="function">
    <text evidence="7">Plays a role in the transport of magnesium and cobalt ions.</text>
</comment>
<dbReference type="InterPro" id="IPR005170">
    <property type="entry name" value="Transptr-assoc_dom"/>
</dbReference>
<evidence type="ECO:0000256" key="6">
    <source>
        <dbReference type="ARBA" id="ARBA00023285"/>
    </source>
</evidence>
<dbReference type="InterPro" id="IPR036318">
    <property type="entry name" value="FAD-bd_PCMH-like_sf"/>
</dbReference>
<dbReference type="PANTHER" id="PTHR22777:SF27">
    <property type="entry name" value="MAGNESIUM AND COBALT EFFLUX PROTEIN CORC"/>
    <property type="match status" value="1"/>
</dbReference>
<evidence type="ECO:0000313" key="10">
    <source>
        <dbReference type="EMBL" id="KKO05498.1"/>
    </source>
</evidence>
<feature type="domain" description="CBS" evidence="9">
    <location>
        <begin position="69"/>
        <end position="128"/>
    </location>
</feature>
<keyword evidence="2" id="KW-0813">Transport</keyword>
<dbReference type="AlphaFoldDB" id="A0A0F9VZS0"/>
<sequence length="290" mass="32633">MTEEPPSTEPKQRSWLERIVQVFSDEPTDTKSLLTLLRNAEQDQVLDAEALSIIEGALQVSQMQVREIMIPRSQMVTVSVRQSLQEILDIVVEAAHSRFPVTGENPDQVIGILLAKDLLPLALGDNAERFNLKDIMRPATCVPESKRLNVLLKEFRETRNHMAVVIDEYGVACGLVTIEDILEQIVGEIDDEYDVDDENYIKKFDDNQYIIKALTPIEEFNEHFGTDFSDDEADTVGGLVLQHLRHIPERDETVTIGTFLFTVLNADSRQVRLLKLSILSDKASSGNVDG</sequence>
<dbReference type="GO" id="GO:0050660">
    <property type="term" value="F:flavin adenine dinucleotide binding"/>
    <property type="evidence" value="ECO:0007669"/>
    <property type="project" value="InterPro"/>
</dbReference>
<dbReference type="InterPro" id="IPR016169">
    <property type="entry name" value="FAD-bd_PCMH_sub2"/>
</dbReference>
<keyword evidence="4" id="KW-0460">Magnesium</keyword>
<dbReference type="SUPFAM" id="SSF54631">
    <property type="entry name" value="CBS-domain pair"/>
    <property type="match status" value="1"/>
</dbReference>
<evidence type="ECO:0000256" key="2">
    <source>
        <dbReference type="ARBA" id="ARBA00022448"/>
    </source>
</evidence>
<keyword evidence="5" id="KW-0129">CBS domain</keyword>
<accession>A0A0F9VZS0</accession>
<gene>
    <name evidence="10" type="ORF">LCGC14_0077700</name>
</gene>
<evidence type="ECO:0000256" key="1">
    <source>
        <dbReference type="ARBA" id="ARBA00006337"/>
    </source>
</evidence>
<comment type="similarity">
    <text evidence="1">Belongs to the UPF0053 family.</text>
</comment>
<dbReference type="SUPFAM" id="SSF56176">
    <property type="entry name" value="FAD-binding/transporter-associated domain-like"/>
    <property type="match status" value="1"/>
</dbReference>
<evidence type="ECO:0000256" key="3">
    <source>
        <dbReference type="ARBA" id="ARBA00022737"/>
    </source>
</evidence>
<dbReference type="SMART" id="SM01091">
    <property type="entry name" value="CorC_HlyC"/>
    <property type="match status" value="1"/>
</dbReference>
<dbReference type="InterPro" id="IPR054115">
    <property type="entry name" value="CorC_N"/>
</dbReference>
<protein>
    <recommendedName>
        <fullName evidence="8">Magnesium and cobalt efflux protein CorC</fullName>
    </recommendedName>
</protein>
<dbReference type="Pfam" id="PF00571">
    <property type="entry name" value="CBS"/>
    <property type="match status" value="2"/>
</dbReference>
<dbReference type="InterPro" id="IPR046342">
    <property type="entry name" value="CBS_dom_sf"/>
</dbReference>
<evidence type="ECO:0000256" key="8">
    <source>
        <dbReference type="ARBA" id="ARBA00040729"/>
    </source>
</evidence>
<dbReference type="FunFam" id="3.10.580.10:FF:000002">
    <property type="entry name" value="Magnesium/cobalt efflux protein CorC"/>
    <property type="match status" value="1"/>
</dbReference>